<reference evidence="2 3" key="1">
    <citation type="submission" date="2016-10" db="EMBL/GenBank/DDBJ databases">
        <authorList>
            <person name="de Groot N.N."/>
        </authorList>
    </citation>
    <scope>NUCLEOTIDE SEQUENCE [LARGE SCALE GENOMIC DNA]</scope>
    <source>
        <strain evidence="2 3">DSM 18978</strain>
    </source>
</reference>
<dbReference type="PANTHER" id="PTHR31157:SF1">
    <property type="entry name" value="SCP DOMAIN-CONTAINING PROTEIN"/>
    <property type="match status" value="1"/>
</dbReference>
<dbReference type="Pfam" id="PF00188">
    <property type="entry name" value="CAP"/>
    <property type="match status" value="1"/>
</dbReference>
<evidence type="ECO:0000313" key="2">
    <source>
        <dbReference type="EMBL" id="SCY66983.1"/>
    </source>
</evidence>
<dbReference type="InterPro" id="IPR014044">
    <property type="entry name" value="CAP_dom"/>
</dbReference>
<dbReference type="OrthoDB" id="9783944at2"/>
<evidence type="ECO:0000259" key="1">
    <source>
        <dbReference type="Pfam" id="PF00188"/>
    </source>
</evidence>
<dbReference type="EMBL" id="FMUS01000012">
    <property type="protein sequence ID" value="SCY66983.1"/>
    <property type="molecule type" value="Genomic_DNA"/>
</dbReference>
<dbReference type="InterPro" id="IPR035940">
    <property type="entry name" value="CAP_sf"/>
</dbReference>
<protein>
    <submittedName>
        <fullName evidence="2">Uncharacterized protein, YkwD family</fullName>
    </submittedName>
</protein>
<keyword evidence="3" id="KW-1185">Reference proteome</keyword>
<dbReference type="AlphaFoldDB" id="A0A1G5HT98"/>
<dbReference type="PANTHER" id="PTHR31157">
    <property type="entry name" value="SCP DOMAIN-CONTAINING PROTEIN"/>
    <property type="match status" value="1"/>
</dbReference>
<dbReference type="PROSITE" id="PS51257">
    <property type="entry name" value="PROKAR_LIPOPROTEIN"/>
    <property type="match status" value="1"/>
</dbReference>
<dbReference type="Gene3D" id="3.40.33.10">
    <property type="entry name" value="CAP"/>
    <property type="match status" value="1"/>
</dbReference>
<name>A0A1G5HT98_9FIRM</name>
<gene>
    <name evidence="2" type="ORF">SAMN03080606_02127</name>
</gene>
<sequence length="257" mass="29091">MFLFILKPEVIFLSRSNSIFMLLIIICILLTACSTNTPKGVIKNSSIFIEAEVEQVLVKNSIANVYSGISRDLQVVKVYKHNSIIDVIGCFNDWYIIVTDEGYIGCINKEEVIPYIQSKDVKINDKLEHSLSKEEQRMLDLINHERVKINLNPLVLDITLTQLARLKSQDLIKNQYFNHYSPTYGSPFEMMNKHNISFIFAGENLAGNTTVEGAHEALMKSAAHRQNILNPNFTHVGIGIEKGGPYKLMITQLFVGK</sequence>
<dbReference type="SUPFAM" id="SSF55797">
    <property type="entry name" value="PR-1-like"/>
    <property type="match status" value="1"/>
</dbReference>
<feature type="domain" description="SCP" evidence="1">
    <location>
        <begin position="139"/>
        <end position="246"/>
    </location>
</feature>
<dbReference type="CDD" id="cd05379">
    <property type="entry name" value="CAP_bacterial"/>
    <property type="match status" value="1"/>
</dbReference>
<organism evidence="2 3">
    <name type="scientific">Alkaliphilus peptidifermentans DSM 18978</name>
    <dbReference type="NCBI Taxonomy" id="1120976"/>
    <lineage>
        <taxon>Bacteria</taxon>
        <taxon>Bacillati</taxon>
        <taxon>Bacillota</taxon>
        <taxon>Clostridia</taxon>
        <taxon>Peptostreptococcales</taxon>
        <taxon>Natronincolaceae</taxon>
        <taxon>Alkaliphilus</taxon>
    </lineage>
</organism>
<dbReference type="Proteomes" id="UP000198636">
    <property type="component" value="Unassembled WGS sequence"/>
</dbReference>
<accession>A0A1G5HT98</accession>
<evidence type="ECO:0000313" key="3">
    <source>
        <dbReference type="Proteomes" id="UP000198636"/>
    </source>
</evidence>
<proteinExistence type="predicted"/>
<dbReference type="STRING" id="1120976.SAMN03080606_02127"/>